<organism evidence="1 2">
    <name type="scientific">Blastococcus tunisiensis</name>
    <dbReference type="NCBI Taxonomy" id="1798228"/>
    <lineage>
        <taxon>Bacteria</taxon>
        <taxon>Bacillati</taxon>
        <taxon>Actinomycetota</taxon>
        <taxon>Actinomycetes</taxon>
        <taxon>Geodermatophilales</taxon>
        <taxon>Geodermatophilaceae</taxon>
        <taxon>Blastococcus</taxon>
    </lineage>
</organism>
<evidence type="ECO:0000313" key="1">
    <source>
        <dbReference type="EMBL" id="SFF41077.1"/>
    </source>
</evidence>
<sequence length="123" mass="12662">MIKFWGGPCGPGGAGGVLPGQAGGRGDVPLGEEELVAKVGGKGFAFIGLAGGTVSVKCGRDAAEAGEWRERYPGAVTSSHYVGRYGWNSVDWTGPVPDDEVRELIDASYDAAVAALPKSRRPS</sequence>
<gene>
    <name evidence="1" type="ORF">SAMN05216574_11338</name>
</gene>
<dbReference type="SUPFAM" id="SSF142906">
    <property type="entry name" value="YjbR-like"/>
    <property type="match status" value="1"/>
</dbReference>
<protein>
    <submittedName>
        <fullName evidence="1">Predicted DNA-binding protein, MmcQ/YjbR family</fullName>
    </submittedName>
</protein>
<dbReference type="EMBL" id="FOND01000013">
    <property type="protein sequence ID" value="SFF41077.1"/>
    <property type="molecule type" value="Genomic_DNA"/>
</dbReference>
<dbReference type="InterPro" id="IPR058532">
    <property type="entry name" value="YjbR/MT2646/Rv2570-like"/>
</dbReference>
<keyword evidence="1" id="KW-0238">DNA-binding</keyword>
<keyword evidence="2" id="KW-1185">Reference proteome</keyword>
<dbReference type="STRING" id="1798228.SAMN05216574_11338"/>
<dbReference type="InterPro" id="IPR038056">
    <property type="entry name" value="YjbR-like_sf"/>
</dbReference>
<name>A0A1I2IJ56_9ACTN</name>
<dbReference type="Pfam" id="PF04237">
    <property type="entry name" value="YjbR"/>
    <property type="match status" value="1"/>
</dbReference>
<dbReference type="Proteomes" id="UP000198589">
    <property type="component" value="Unassembled WGS sequence"/>
</dbReference>
<accession>A0A1I2IJ56</accession>
<dbReference type="AlphaFoldDB" id="A0A1I2IJ56"/>
<reference evidence="2" key="1">
    <citation type="submission" date="2016-10" db="EMBL/GenBank/DDBJ databases">
        <authorList>
            <person name="Varghese N."/>
            <person name="Submissions S."/>
        </authorList>
    </citation>
    <scope>NUCLEOTIDE SEQUENCE [LARGE SCALE GENOMIC DNA]</scope>
    <source>
        <strain evidence="2">DSM 46838</strain>
    </source>
</reference>
<evidence type="ECO:0000313" key="2">
    <source>
        <dbReference type="Proteomes" id="UP000198589"/>
    </source>
</evidence>
<dbReference type="GO" id="GO:0003677">
    <property type="term" value="F:DNA binding"/>
    <property type="evidence" value="ECO:0007669"/>
    <property type="project" value="UniProtKB-KW"/>
</dbReference>
<proteinExistence type="predicted"/>
<dbReference type="Gene3D" id="3.90.1150.30">
    <property type="match status" value="1"/>
</dbReference>